<name>A0A4R1F1F6_9GAMM</name>
<dbReference type="OrthoDB" id="9795421at2"/>
<dbReference type="InterPro" id="IPR011055">
    <property type="entry name" value="Dup_hybrid_motif"/>
</dbReference>
<dbReference type="InterPro" id="IPR016047">
    <property type="entry name" value="M23ase_b-sheet_dom"/>
</dbReference>
<dbReference type="InterPro" id="IPR041690">
    <property type="entry name" value="Cadherin_5"/>
</dbReference>
<feature type="domain" description="Cadherin-like" evidence="3">
    <location>
        <begin position="201"/>
        <end position="286"/>
    </location>
</feature>
<evidence type="ECO:0000259" key="2">
    <source>
        <dbReference type="Pfam" id="PF01551"/>
    </source>
</evidence>
<keyword evidence="5" id="KW-1185">Reference proteome</keyword>
<dbReference type="InterPro" id="IPR050570">
    <property type="entry name" value="Cell_wall_metabolism_enzyme"/>
</dbReference>
<organism evidence="4 5">
    <name type="scientific">Cocleimonas flava</name>
    <dbReference type="NCBI Taxonomy" id="634765"/>
    <lineage>
        <taxon>Bacteria</taxon>
        <taxon>Pseudomonadati</taxon>
        <taxon>Pseudomonadota</taxon>
        <taxon>Gammaproteobacteria</taxon>
        <taxon>Thiotrichales</taxon>
        <taxon>Thiotrichaceae</taxon>
        <taxon>Cocleimonas</taxon>
    </lineage>
</organism>
<dbReference type="PANTHER" id="PTHR21666:SF270">
    <property type="entry name" value="MUREIN HYDROLASE ACTIVATOR ENVC"/>
    <property type="match status" value="1"/>
</dbReference>
<dbReference type="EMBL" id="SMFQ01000003">
    <property type="protein sequence ID" value="TCJ87713.1"/>
    <property type="molecule type" value="Genomic_DNA"/>
</dbReference>
<dbReference type="Pfam" id="PF01551">
    <property type="entry name" value="Peptidase_M23"/>
    <property type="match status" value="1"/>
</dbReference>
<dbReference type="Pfam" id="PF17892">
    <property type="entry name" value="Cadherin_5"/>
    <property type="match status" value="1"/>
</dbReference>
<sequence>MKKKHISLALLLIPVVAYAAATLRTSSGFYYPSDKTHAESSYIGFGDANVNFGNRCHLANDYNLAEGSPVYAVGLGVVESTSTSIPFYGGDDGTPGGVVVIKYTKSDDTFFYALYGHIKNFTVNVGDTVTGGQKIAEVGAYTSGGSALPHLHFGISNSSPSLEGYTPSTACTDYLGYVDPEPYLITNSPKLSPAETCVAVDDADDTLVNTILTTASVLANDTDTDGDTLTVSTADTTSANGQTITNNGDGTFTYTPAIDFVGTDFFNYTVTDSNGCNDEAVFTISVKADSNTTDSDSDSESSSSGGGSLNTMGLISLLGLLLIRRFRKLSLK</sequence>
<dbReference type="PANTHER" id="PTHR21666">
    <property type="entry name" value="PEPTIDASE-RELATED"/>
    <property type="match status" value="1"/>
</dbReference>
<reference evidence="4 5" key="1">
    <citation type="submission" date="2019-03" db="EMBL/GenBank/DDBJ databases">
        <title>Genomic Encyclopedia of Type Strains, Phase IV (KMG-IV): sequencing the most valuable type-strain genomes for metagenomic binning, comparative biology and taxonomic classification.</title>
        <authorList>
            <person name="Goeker M."/>
        </authorList>
    </citation>
    <scope>NUCLEOTIDE SEQUENCE [LARGE SCALE GENOMIC DNA]</scope>
    <source>
        <strain evidence="4 5">DSM 24830</strain>
    </source>
</reference>
<dbReference type="RefSeq" id="WP_131905966.1">
    <property type="nucleotide sequence ID" value="NZ_BAAAFU010000004.1"/>
</dbReference>
<comment type="caution">
    <text evidence="4">The sequence shown here is derived from an EMBL/GenBank/DDBJ whole genome shotgun (WGS) entry which is preliminary data.</text>
</comment>
<accession>A0A4R1F1F6</accession>
<keyword evidence="1" id="KW-0732">Signal</keyword>
<dbReference type="SUPFAM" id="SSF51261">
    <property type="entry name" value="Duplicated hybrid motif"/>
    <property type="match status" value="1"/>
</dbReference>
<evidence type="ECO:0000313" key="5">
    <source>
        <dbReference type="Proteomes" id="UP000294887"/>
    </source>
</evidence>
<feature type="chain" id="PRO_5020255866" evidence="1">
    <location>
        <begin position="20"/>
        <end position="332"/>
    </location>
</feature>
<proteinExistence type="predicted"/>
<dbReference type="GO" id="GO:0004222">
    <property type="term" value="F:metalloendopeptidase activity"/>
    <property type="evidence" value="ECO:0007669"/>
    <property type="project" value="TreeGrafter"/>
</dbReference>
<evidence type="ECO:0000256" key="1">
    <source>
        <dbReference type="SAM" id="SignalP"/>
    </source>
</evidence>
<dbReference type="CDD" id="cd12797">
    <property type="entry name" value="M23_peptidase"/>
    <property type="match status" value="1"/>
</dbReference>
<evidence type="ECO:0000313" key="4">
    <source>
        <dbReference type="EMBL" id="TCJ87713.1"/>
    </source>
</evidence>
<gene>
    <name evidence="4" type="ORF">EV695_2226</name>
</gene>
<feature type="domain" description="M23ase beta-sheet core" evidence="2">
    <location>
        <begin position="57"/>
        <end position="157"/>
    </location>
</feature>
<dbReference type="Proteomes" id="UP000294887">
    <property type="component" value="Unassembled WGS sequence"/>
</dbReference>
<feature type="signal peptide" evidence="1">
    <location>
        <begin position="1"/>
        <end position="19"/>
    </location>
</feature>
<protein>
    <submittedName>
        <fullName evidence="4">Peptidase M23-like protein</fullName>
    </submittedName>
</protein>
<dbReference type="AlphaFoldDB" id="A0A4R1F1F6"/>
<evidence type="ECO:0000259" key="3">
    <source>
        <dbReference type="Pfam" id="PF17892"/>
    </source>
</evidence>
<dbReference type="Gene3D" id="2.60.40.2810">
    <property type="match status" value="1"/>
</dbReference>
<dbReference type="Gene3D" id="2.70.70.10">
    <property type="entry name" value="Glucose Permease (Domain IIA)"/>
    <property type="match status" value="1"/>
</dbReference>